<gene>
    <name evidence="7" type="ORF">N8I84_10865</name>
</gene>
<sequence length="391" mass="41406">MATMADVARSAGVSVATVSHVLNGTRPVLPHTRQAVLDAVDELGYTPNTLARSLVTSRTRSIGLAVSAISNPYFTEILQGVEAAALEHGYSLLIADPHDDPEHERKVVQLLHERRVDGLIVAPSADPRELLSLLGRHGVPTVFLDRLVDGIPDPTVTHRRNATTRDGAQEDPAAGRATKAGHATGAGDDAEPGESSVAAFRFDQVCAENAEPMAHLVTHLVQLGHRRIGLVAGLPGLSTTSERISGYRHALAAAGLPYDERLVVHGDSAAEGAERATAALLTLAAPPTALVAANNAMTIGALRTLRTRGLSVPEDLALACFDDFPWADLFSPRLTAVSQPSREIGARAVRLLLDRLEAPDRPSRTVRLPCAFVHRTSCGCPDTPSQKGTLS</sequence>
<dbReference type="CDD" id="cd01392">
    <property type="entry name" value="HTH_LacI"/>
    <property type="match status" value="1"/>
</dbReference>
<feature type="domain" description="HTH lacI-type" evidence="6">
    <location>
        <begin position="2"/>
        <end position="56"/>
    </location>
</feature>
<keyword evidence="1" id="KW-0678">Repressor</keyword>
<dbReference type="PROSITE" id="PS00356">
    <property type="entry name" value="HTH_LACI_1"/>
    <property type="match status" value="1"/>
</dbReference>
<dbReference type="EMBL" id="CP106793">
    <property type="protein sequence ID" value="UXY19160.1"/>
    <property type="molecule type" value="Genomic_DNA"/>
</dbReference>
<dbReference type="PROSITE" id="PS50932">
    <property type="entry name" value="HTH_LACI_2"/>
    <property type="match status" value="1"/>
</dbReference>
<keyword evidence="3" id="KW-0238">DNA-binding</keyword>
<keyword evidence="4" id="KW-0804">Transcription</keyword>
<dbReference type="PANTHER" id="PTHR30146">
    <property type="entry name" value="LACI-RELATED TRANSCRIPTIONAL REPRESSOR"/>
    <property type="match status" value="1"/>
</dbReference>
<feature type="region of interest" description="Disordered" evidence="5">
    <location>
        <begin position="154"/>
        <end position="194"/>
    </location>
</feature>
<accession>A0ABY6DXM0</accession>
<dbReference type="InterPro" id="IPR046335">
    <property type="entry name" value="LacI/GalR-like_sensor"/>
</dbReference>
<dbReference type="InterPro" id="IPR010982">
    <property type="entry name" value="Lambda_DNA-bd_dom_sf"/>
</dbReference>
<evidence type="ECO:0000256" key="1">
    <source>
        <dbReference type="ARBA" id="ARBA00022491"/>
    </source>
</evidence>
<dbReference type="InterPro" id="IPR028082">
    <property type="entry name" value="Peripla_BP_I"/>
</dbReference>
<evidence type="ECO:0000256" key="3">
    <source>
        <dbReference type="ARBA" id="ARBA00023125"/>
    </source>
</evidence>
<evidence type="ECO:0000256" key="2">
    <source>
        <dbReference type="ARBA" id="ARBA00023015"/>
    </source>
</evidence>
<dbReference type="RefSeq" id="WP_263229325.1">
    <property type="nucleotide sequence ID" value="NZ_CP106793.1"/>
</dbReference>
<dbReference type="Pfam" id="PF00532">
    <property type="entry name" value="Peripla_BP_1"/>
    <property type="match status" value="1"/>
</dbReference>
<dbReference type="Gene3D" id="1.10.260.40">
    <property type="entry name" value="lambda repressor-like DNA-binding domains"/>
    <property type="match status" value="1"/>
</dbReference>
<reference evidence="7" key="1">
    <citation type="submission" date="2022-10" db="EMBL/GenBank/DDBJ databases">
        <authorList>
            <person name="Mo P."/>
        </authorList>
    </citation>
    <scope>NUCLEOTIDE SEQUENCE</scope>
    <source>
        <strain evidence="7">HUAS 13-4</strain>
    </source>
</reference>
<dbReference type="InterPro" id="IPR001761">
    <property type="entry name" value="Peripla_BP/Lac1_sug-bd_dom"/>
</dbReference>
<protein>
    <submittedName>
        <fullName evidence="7">LacI family transcriptional regulator</fullName>
    </submittedName>
</protein>
<dbReference type="Proteomes" id="UP001061298">
    <property type="component" value="Chromosome"/>
</dbReference>
<keyword evidence="2" id="KW-0805">Transcription regulation</keyword>
<name>A0ABY6DXM0_9ACTN</name>
<dbReference type="CDD" id="cd06267">
    <property type="entry name" value="PBP1_LacI_sugar_binding-like"/>
    <property type="match status" value="1"/>
</dbReference>
<evidence type="ECO:0000313" key="8">
    <source>
        <dbReference type="Proteomes" id="UP001061298"/>
    </source>
</evidence>
<proteinExistence type="predicted"/>
<evidence type="ECO:0000256" key="4">
    <source>
        <dbReference type="ARBA" id="ARBA00023163"/>
    </source>
</evidence>
<dbReference type="Pfam" id="PF00356">
    <property type="entry name" value="LacI"/>
    <property type="match status" value="1"/>
</dbReference>
<organism evidence="7 8">
    <name type="scientific">Streptomyces cynarae</name>
    <dbReference type="NCBI Taxonomy" id="2981134"/>
    <lineage>
        <taxon>Bacteria</taxon>
        <taxon>Bacillati</taxon>
        <taxon>Actinomycetota</taxon>
        <taxon>Actinomycetes</taxon>
        <taxon>Kitasatosporales</taxon>
        <taxon>Streptomycetaceae</taxon>
        <taxon>Streptomyces</taxon>
    </lineage>
</organism>
<dbReference type="PANTHER" id="PTHR30146:SF148">
    <property type="entry name" value="HTH-TYPE TRANSCRIPTIONAL REPRESSOR PURR-RELATED"/>
    <property type="match status" value="1"/>
</dbReference>
<dbReference type="SMART" id="SM00354">
    <property type="entry name" value="HTH_LACI"/>
    <property type="match status" value="1"/>
</dbReference>
<dbReference type="SUPFAM" id="SSF47413">
    <property type="entry name" value="lambda repressor-like DNA-binding domains"/>
    <property type="match status" value="1"/>
</dbReference>
<evidence type="ECO:0000259" key="6">
    <source>
        <dbReference type="PROSITE" id="PS50932"/>
    </source>
</evidence>
<dbReference type="Pfam" id="PF13377">
    <property type="entry name" value="Peripla_BP_3"/>
    <property type="match status" value="1"/>
</dbReference>
<keyword evidence="8" id="KW-1185">Reference proteome</keyword>
<evidence type="ECO:0000256" key="5">
    <source>
        <dbReference type="SAM" id="MobiDB-lite"/>
    </source>
</evidence>
<dbReference type="SUPFAM" id="SSF53822">
    <property type="entry name" value="Periplasmic binding protein-like I"/>
    <property type="match status" value="1"/>
</dbReference>
<dbReference type="Gene3D" id="3.40.50.2300">
    <property type="match status" value="2"/>
</dbReference>
<dbReference type="PRINTS" id="PR00036">
    <property type="entry name" value="HTHLACI"/>
</dbReference>
<dbReference type="InterPro" id="IPR000843">
    <property type="entry name" value="HTH_LacI"/>
</dbReference>
<evidence type="ECO:0000313" key="7">
    <source>
        <dbReference type="EMBL" id="UXY19160.1"/>
    </source>
</evidence>